<feature type="domain" description="Ribosomal protein L9" evidence="9">
    <location>
        <begin position="13"/>
        <end position="40"/>
    </location>
</feature>
<dbReference type="InterPro" id="IPR036935">
    <property type="entry name" value="Ribosomal_bL9_N_sf"/>
</dbReference>
<sequence>MDVILLERVARLGQMGDTVRVKDGFARNFLLPTGKALRANEANRAKFESQKSEHIARNEERKREAGEIAETLAGKSFTTIRSAGETGQMYGSVSARDVSDILKEAGFRIGRNQILLNQPIKVIGLHKVQISLHSEVEISIEINIARSHEEGQRQAQGENLTSVDAMMDIDDLEDEYDAGEDAEATETTDETAA</sequence>
<dbReference type="GO" id="GO:1990904">
    <property type="term" value="C:ribonucleoprotein complex"/>
    <property type="evidence" value="ECO:0007669"/>
    <property type="project" value="UniProtKB-KW"/>
</dbReference>
<name>A0A916XV07_9HYPH</name>
<evidence type="ECO:0000256" key="7">
    <source>
        <dbReference type="HAMAP-Rule" id="MF_00503"/>
    </source>
</evidence>
<dbReference type="Proteomes" id="UP000613160">
    <property type="component" value="Unassembled WGS sequence"/>
</dbReference>
<dbReference type="NCBIfam" id="TIGR00158">
    <property type="entry name" value="L9"/>
    <property type="match status" value="1"/>
</dbReference>
<dbReference type="InterPro" id="IPR020070">
    <property type="entry name" value="Ribosomal_bL9_N"/>
</dbReference>
<reference evidence="10" key="1">
    <citation type="journal article" date="2014" name="Int. J. Syst. Evol. Microbiol.">
        <title>Complete genome sequence of Corynebacterium casei LMG S-19264T (=DSM 44701T), isolated from a smear-ripened cheese.</title>
        <authorList>
            <consortium name="US DOE Joint Genome Institute (JGI-PGF)"/>
            <person name="Walter F."/>
            <person name="Albersmeier A."/>
            <person name="Kalinowski J."/>
            <person name="Ruckert C."/>
        </authorList>
    </citation>
    <scope>NUCLEOTIDE SEQUENCE</scope>
    <source>
        <strain evidence="10">CGMCC 1.15493</strain>
    </source>
</reference>
<dbReference type="SUPFAM" id="SSF55658">
    <property type="entry name" value="L9 N-domain-like"/>
    <property type="match status" value="1"/>
</dbReference>
<dbReference type="PROSITE" id="PS00651">
    <property type="entry name" value="RIBOSOMAL_L9"/>
    <property type="match status" value="1"/>
</dbReference>
<dbReference type="HAMAP" id="MF_00503">
    <property type="entry name" value="Ribosomal_bL9"/>
    <property type="match status" value="1"/>
</dbReference>
<dbReference type="EMBL" id="BMJJ01000003">
    <property type="protein sequence ID" value="GGD14413.1"/>
    <property type="molecule type" value="Genomic_DNA"/>
</dbReference>
<evidence type="ECO:0000259" key="9">
    <source>
        <dbReference type="PROSITE" id="PS00651"/>
    </source>
</evidence>
<dbReference type="GO" id="GO:0006412">
    <property type="term" value="P:translation"/>
    <property type="evidence" value="ECO:0007669"/>
    <property type="project" value="UniProtKB-UniRule"/>
</dbReference>
<dbReference type="PANTHER" id="PTHR21368">
    <property type="entry name" value="50S RIBOSOMAL PROTEIN L9"/>
    <property type="match status" value="1"/>
</dbReference>
<evidence type="ECO:0000256" key="6">
    <source>
        <dbReference type="ARBA" id="ARBA00035292"/>
    </source>
</evidence>
<dbReference type="Pfam" id="PF01281">
    <property type="entry name" value="Ribosomal_L9_N"/>
    <property type="match status" value="1"/>
</dbReference>
<dbReference type="Gene3D" id="3.40.5.10">
    <property type="entry name" value="Ribosomal protein L9, N-terminal domain"/>
    <property type="match status" value="1"/>
</dbReference>
<keyword evidence="5 7" id="KW-0687">Ribonucleoprotein</keyword>
<dbReference type="GO" id="GO:0005840">
    <property type="term" value="C:ribosome"/>
    <property type="evidence" value="ECO:0007669"/>
    <property type="project" value="UniProtKB-KW"/>
</dbReference>
<evidence type="ECO:0000256" key="3">
    <source>
        <dbReference type="ARBA" id="ARBA00022884"/>
    </source>
</evidence>
<dbReference type="InterPro" id="IPR020594">
    <property type="entry name" value="Ribosomal_bL9_bac/chp"/>
</dbReference>
<proteinExistence type="inferred from homology"/>
<evidence type="ECO:0000256" key="2">
    <source>
        <dbReference type="ARBA" id="ARBA00022730"/>
    </source>
</evidence>
<accession>A0A916XV07</accession>
<evidence type="ECO:0000256" key="5">
    <source>
        <dbReference type="ARBA" id="ARBA00023274"/>
    </source>
</evidence>
<dbReference type="Gene3D" id="3.10.430.100">
    <property type="entry name" value="Ribosomal protein L9, C-terminal domain"/>
    <property type="match status" value="1"/>
</dbReference>
<keyword evidence="4 7" id="KW-0689">Ribosomal protein</keyword>
<dbReference type="InterPro" id="IPR009027">
    <property type="entry name" value="Ribosomal_bL9/RNase_H1_N"/>
</dbReference>
<dbReference type="GO" id="GO:0019843">
    <property type="term" value="F:rRNA binding"/>
    <property type="evidence" value="ECO:0007669"/>
    <property type="project" value="UniProtKB-UniRule"/>
</dbReference>
<dbReference type="Pfam" id="PF03948">
    <property type="entry name" value="Ribosomal_L9_C"/>
    <property type="match status" value="1"/>
</dbReference>
<protein>
    <recommendedName>
        <fullName evidence="6 7">Large ribosomal subunit protein bL9</fullName>
    </recommendedName>
</protein>
<dbReference type="AlphaFoldDB" id="A0A916XV07"/>
<dbReference type="SUPFAM" id="SSF55653">
    <property type="entry name" value="Ribosomal protein L9 C-domain"/>
    <property type="match status" value="1"/>
</dbReference>
<gene>
    <name evidence="7 10" type="primary">rplI</name>
    <name evidence="10" type="ORF">GCM10011335_16520</name>
</gene>
<keyword evidence="3 7" id="KW-0694">RNA-binding</keyword>
<evidence type="ECO:0000256" key="8">
    <source>
        <dbReference type="SAM" id="MobiDB-lite"/>
    </source>
</evidence>
<organism evidence="10 11">
    <name type="scientific">Aureimonas glaciei</name>
    <dbReference type="NCBI Taxonomy" id="1776957"/>
    <lineage>
        <taxon>Bacteria</taxon>
        <taxon>Pseudomonadati</taxon>
        <taxon>Pseudomonadota</taxon>
        <taxon>Alphaproteobacteria</taxon>
        <taxon>Hyphomicrobiales</taxon>
        <taxon>Aurantimonadaceae</taxon>
        <taxon>Aureimonas</taxon>
    </lineage>
</organism>
<dbReference type="InterPro" id="IPR036791">
    <property type="entry name" value="Ribosomal_bL9_C_sf"/>
</dbReference>
<evidence type="ECO:0000256" key="4">
    <source>
        <dbReference type="ARBA" id="ARBA00022980"/>
    </source>
</evidence>
<comment type="function">
    <text evidence="7">Binds to the 23S rRNA.</text>
</comment>
<reference evidence="10" key="2">
    <citation type="submission" date="2020-09" db="EMBL/GenBank/DDBJ databases">
        <authorList>
            <person name="Sun Q."/>
            <person name="Zhou Y."/>
        </authorList>
    </citation>
    <scope>NUCLEOTIDE SEQUENCE</scope>
    <source>
        <strain evidence="10">CGMCC 1.15493</strain>
    </source>
</reference>
<dbReference type="RefSeq" id="WP_188850103.1">
    <property type="nucleotide sequence ID" value="NZ_BMJJ01000003.1"/>
</dbReference>
<feature type="region of interest" description="Disordered" evidence="8">
    <location>
        <begin position="168"/>
        <end position="193"/>
    </location>
</feature>
<keyword evidence="11" id="KW-1185">Reference proteome</keyword>
<evidence type="ECO:0000256" key="1">
    <source>
        <dbReference type="ARBA" id="ARBA00010605"/>
    </source>
</evidence>
<dbReference type="GO" id="GO:0003735">
    <property type="term" value="F:structural constituent of ribosome"/>
    <property type="evidence" value="ECO:0007669"/>
    <property type="project" value="InterPro"/>
</dbReference>
<dbReference type="InterPro" id="IPR020069">
    <property type="entry name" value="Ribosomal_bL9_C"/>
</dbReference>
<comment type="caution">
    <text evidence="10">The sequence shown here is derived from an EMBL/GenBank/DDBJ whole genome shotgun (WGS) entry which is preliminary data.</text>
</comment>
<evidence type="ECO:0000313" key="11">
    <source>
        <dbReference type="Proteomes" id="UP000613160"/>
    </source>
</evidence>
<comment type="similarity">
    <text evidence="1 7">Belongs to the bacterial ribosomal protein bL9 family.</text>
</comment>
<keyword evidence="2 7" id="KW-0699">rRNA-binding</keyword>
<evidence type="ECO:0000313" key="10">
    <source>
        <dbReference type="EMBL" id="GGD14413.1"/>
    </source>
</evidence>
<dbReference type="InterPro" id="IPR000244">
    <property type="entry name" value="Ribosomal_bL9"/>
</dbReference>